<name>A0A1X7UQZ9_AMPQE</name>
<evidence type="ECO:0000313" key="2">
    <source>
        <dbReference type="EnsemblMetazoa" id="Aqu2.1.30420_001"/>
    </source>
</evidence>
<organism evidence="2">
    <name type="scientific">Amphimedon queenslandica</name>
    <name type="common">Sponge</name>
    <dbReference type="NCBI Taxonomy" id="400682"/>
    <lineage>
        <taxon>Eukaryota</taxon>
        <taxon>Metazoa</taxon>
        <taxon>Porifera</taxon>
        <taxon>Demospongiae</taxon>
        <taxon>Heteroscleromorpha</taxon>
        <taxon>Haplosclerida</taxon>
        <taxon>Niphatidae</taxon>
        <taxon>Amphimedon</taxon>
    </lineage>
</organism>
<feature type="compositionally biased region" description="Polar residues" evidence="1">
    <location>
        <begin position="124"/>
        <end position="133"/>
    </location>
</feature>
<protein>
    <submittedName>
        <fullName evidence="2">Uncharacterized protein</fullName>
    </submittedName>
</protein>
<dbReference type="EnsemblMetazoa" id="Aqu2.1.30420_001">
    <property type="protein sequence ID" value="Aqu2.1.30420_001"/>
    <property type="gene ID" value="Aqu2.1.30420"/>
</dbReference>
<dbReference type="PANTHER" id="PTHR10773:SF19">
    <property type="match status" value="1"/>
</dbReference>
<dbReference type="PANTHER" id="PTHR10773">
    <property type="entry name" value="DNA-DIRECTED RNA POLYMERASES I, II, AND III SUBUNIT RPABC2"/>
    <property type="match status" value="1"/>
</dbReference>
<proteinExistence type="predicted"/>
<accession>A0A1X7UQZ9</accession>
<evidence type="ECO:0000256" key="1">
    <source>
        <dbReference type="SAM" id="MobiDB-lite"/>
    </source>
</evidence>
<reference evidence="2" key="1">
    <citation type="submission" date="2017-05" db="UniProtKB">
        <authorList>
            <consortium name="EnsemblMetazoa"/>
        </authorList>
    </citation>
    <scope>IDENTIFICATION</scope>
</reference>
<dbReference type="AlphaFoldDB" id="A0A1X7UQZ9"/>
<sequence length="360" mass="41216">MAACFLPVGLGYSALEHLTEAANEHSATEELATDKAKFRGRKRVRACPKKKIGLRKNAPNTSIEEVISIGCCMKKCIMKLSEATLHQIREKFNILTYEEQNQYLAGLIIRREAVKSSGHKRKQNPATGKNGNKTGRPPAEEATFTIEYNVRNEKGINIKICQKAFILIHGFGKKRVEVLRRKVASGSLCPEPDQRGKHDNRPRKVPEIIHEKVREHIMSFPARESHYSRHKNSGRMYLTADLSIERMYDLFLEKNDPEYIEYKKKMQESGTTNTTEIEKKPIVSKHYYHDVFIQEFNIHFGYPRSDTCDICDRLRLAIAETSADVEGLQEELSIHLEAAQEGYDALKKDITLCKNSHKLE</sequence>
<dbReference type="eggNOG" id="ENOG502SS6R">
    <property type="taxonomic scope" value="Eukaryota"/>
</dbReference>
<dbReference type="InParanoid" id="A0A1X7UQZ9"/>
<feature type="region of interest" description="Disordered" evidence="1">
    <location>
        <begin position="115"/>
        <end position="140"/>
    </location>
</feature>